<sequence>MPDLLDKFALLKQVRSHRSSWDASFRPANVEPAGPGEESVWNYPRPPIVTLADDELRVLAGDVAVAQSTGVLWLKETASAPTAYFPPSDVKTELLRANGGVSVCEWKGAATAFDAILPDGHTIQDAAWCYPDPFDDLPEGYAQIAGWYAFYPAKLDCFVGKERVRPQGGGFYGGWVTDRIKGPIKGEAGSSGW</sequence>
<accession>A0A369QAW9</accession>
<gene>
    <name evidence="2" type="ORF">HME9302_01900</name>
</gene>
<protein>
    <recommendedName>
        <fullName evidence="1">DUF427 domain-containing protein</fullName>
    </recommendedName>
</protein>
<comment type="caution">
    <text evidence="2">The sequence shown here is derived from an EMBL/GenBank/DDBJ whole genome shotgun (WGS) entry which is preliminary data.</text>
</comment>
<dbReference type="Gene3D" id="2.170.150.40">
    <property type="entry name" value="Domain of unknown function (DUF427)"/>
    <property type="match status" value="1"/>
</dbReference>
<proteinExistence type="predicted"/>
<feature type="domain" description="DUF427" evidence="1">
    <location>
        <begin position="57"/>
        <end position="152"/>
    </location>
</feature>
<dbReference type="AlphaFoldDB" id="A0A369QAW9"/>
<dbReference type="InterPro" id="IPR007361">
    <property type="entry name" value="DUF427"/>
</dbReference>
<organism evidence="2 3">
    <name type="scientific">Alteripontixanthobacter maritimus</name>
    <dbReference type="NCBI Taxonomy" id="2161824"/>
    <lineage>
        <taxon>Bacteria</taxon>
        <taxon>Pseudomonadati</taxon>
        <taxon>Pseudomonadota</taxon>
        <taxon>Alphaproteobacteria</taxon>
        <taxon>Sphingomonadales</taxon>
        <taxon>Erythrobacteraceae</taxon>
        <taxon>Alteripontixanthobacter</taxon>
    </lineage>
</organism>
<evidence type="ECO:0000313" key="3">
    <source>
        <dbReference type="Proteomes" id="UP000253727"/>
    </source>
</evidence>
<reference evidence="2 3" key="1">
    <citation type="submission" date="2018-04" db="EMBL/GenBank/DDBJ databases">
        <title>Altererythrobacter sp. HME9302 genome sequencing and assembly.</title>
        <authorList>
            <person name="Kang H."/>
            <person name="Kim H."/>
            <person name="Joh K."/>
        </authorList>
    </citation>
    <scope>NUCLEOTIDE SEQUENCE [LARGE SCALE GENOMIC DNA]</scope>
    <source>
        <strain evidence="2 3">HME9302</strain>
    </source>
</reference>
<dbReference type="OrthoDB" id="9815163at2"/>
<dbReference type="Proteomes" id="UP000253727">
    <property type="component" value="Unassembled WGS sequence"/>
</dbReference>
<dbReference type="EMBL" id="QBKA01000002">
    <property type="protein sequence ID" value="RDC60685.1"/>
    <property type="molecule type" value="Genomic_DNA"/>
</dbReference>
<dbReference type="PANTHER" id="PTHR43058">
    <property type="entry name" value="SLR0655 PROTEIN"/>
    <property type="match status" value="1"/>
</dbReference>
<keyword evidence="3" id="KW-1185">Reference proteome</keyword>
<evidence type="ECO:0000259" key="1">
    <source>
        <dbReference type="Pfam" id="PF04248"/>
    </source>
</evidence>
<dbReference type="Pfam" id="PF04248">
    <property type="entry name" value="NTP_transf_9"/>
    <property type="match status" value="1"/>
</dbReference>
<dbReference type="PANTHER" id="PTHR43058:SF1">
    <property type="entry name" value="DUF427 DOMAIN-CONTAINING PROTEIN"/>
    <property type="match status" value="1"/>
</dbReference>
<name>A0A369QAW9_9SPHN</name>
<dbReference type="InterPro" id="IPR038694">
    <property type="entry name" value="DUF427_sf"/>
</dbReference>
<evidence type="ECO:0000313" key="2">
    <source>
        <dbReference type="EMBL" id="RDC60685.1"/>
    </source>
</evidence>